<keyword evidence="3" id="KW-1185">Reference proteome</keyword>
<reference evidence="2 3" key="1">
    <citation type="journal article" date="2021" name="Int. J. Syst. Evol. Microbiol.">
        <title>Faecalibacter bovis sp. nov., isolated from cow faeces.</title>
        <authorList>
            <person name="Li F."/>
            <person name="Zhao W."/>
            <person name="Hong Q."/>
            <person name="Shao Q."/>
            <person name="Song J."/>
            <person name="Yang S."/>
        </authorList>
    </citation>
    <scope>NUCLEOTIDE SEQUENCE [LARGE SCALE GENOMIC DNA]</scope>
    <source>
        <strain evidence="2 3">ZY171143</strain>
    </source>
</reference>
<sequence length="598" mass="64966">MKKIIFILFSFLIISPLIAQVGINTSTPEKNTLLHVSEKMDDQSIIKKGIMIPRLTETERDELTYENPLANPKVLQLQASDNSLLIYNTTEDCYNYWNFIEQEWKSLCGKLGKSEFTFNCPTDVAVFGTYIEGKEVTANNYVSIKVNVTKPGDYAIFAISGNGYSFSSTGTFLEKGTYTVRLEAQGTPIEVGTDALSISANGIDVECDPLPEVNVLTAAATYSINCRTAIVNGVYKKGIALDNSNTITLTIQVSKLGSYDITSNTVDGISFRASGTFTTIGQQIIQLIGNGTPTSIEPKTVTLLTNSADGEASCSVKITMTIPVKRLLTIGSGENGFGYNFSGNAASGRMISAQDNFGSIVNSLVKSEGFTRINGTSLPSISNLQNWLINDPVDIVVIGFPWTMSEAEADLFTEYLSKKGVVLAFSESNVGNQRLMRNIFNDNTITSGTVNAAGALYKLPLLNDKIVNGPFGDLRGKYWGEDASFTSYLQGLPTNEIDIYSTDSDYSQNNPGGTAGRVTAFKHKSLHLIWVGDGGFNSNCGTSNTICPFNVNGSNRPIAKPNYGRNNRADVYNSQFTANAFAWAIEQAEFDGINSFKY</sequence>
<keyword evidence="1" id="KW-0732">Signal</keyword>
<dbReference type="Proteomes" id="UP000672011">
    <property type="component" value="Chromosome"/>
</dbReference>
<dbReference type="EMBL" id="CP072842">
    <property type="protein sequence ID" value="QTV05514.1"/>
    <property type="molecule type" value="Genomic_DNA"/>
</dbReference>
<protein>
    <submittedName>
        <fullName evidence="2">Uncharacterized protein</fullName>
    </submittedName>
</protein>
<reference evidence="3" key="2">
    <citation type="submission" date="2021-04" db="EMBL/GenBank/DDBJ databases">
        <title>Taxonomy of Flavobacteriaceae bacterium ZY171143.</title>
        <authorList>
            <person name="Li F."/>
        </authorList>
    </citation>
    <scope>NUCLEOTIDE SEQUENCE [LARGE SCALE GENOMIC DNA]</scope>
    <source>
        <strain evidence="3">ZY171143</strain>
    </source>
</reference>
<organism evidence="2 3">
    <name type="scientific">Faecalibacter bovis</name>
    <dbReference type="NCBI Taxonomy" id="2898187"/>
    <lineage>
        <taxon>Bacteria</taxon>
        <taxon>Pseudomonadati</taxon>
        <taxon>Bacteroidota</taxon>
        <taxon>Flavobacteriia</taxon>
        <taxon>Flavobacteriales</taxon>
        <taxon>Weeksellaceae</taxon>
        <taxon>Faecalibacter</taxon>
    </lineage>
</organism>
<evidence type="ECO:0000256" key="1">
    <source>
        <dbReference type="SAM" id="SignalP"/>
    </source>
</evidence>
<name>A0ABX7XCG3_9FLAO</name>
<evidence type="ECO:0000313" key="3">
    <source>
        <dbReference type="Proteomes" id="UP000672011"/>
    </source>
</evidence>
<proteinExistence type="predicted"/>
<dbReference type="RefSeq" id="WP_230476157.1">
    <property type="nucleotide sequence ID" value="NZ_CP072842.1"/>
</dbReference>
<gene>
    <name evidence="2" type="ORF">J9309_12190</name>
</gene>
<accession>A0ABX7XCG3</accession>
<feature type="chain" id="PRO_5045698463" evidence="1">
    <location>
        <begin position="20"/>
        <end position="598"/>
    </location>
</feature>
<feature type="signal peptide" evidence="1">
    <location>
        <begin position="1"/>
        <end position="19"/>
    </location>
</feature>
<evidence type="ECO:0000313" key="2">
    <source>
        <dbReference type="EMBL" id="QTV05514.1"/>
    </source>
</evidence>